<evidence type="ECO:0000259" key="2">
    <source>
        <dbReference type="Pfam" id="PF00931"/>
    </source>
</evidence>
<evidence type="ECO:0000313" key="3">
    <source>
        <dbReference type="EMBL" id="WVZ18482.1"/>
    </source>
</evidence>
<dbReference type="InterPro" id="IPR002182">
    <property type="entry name" value="NB-ARC"/>
</dbReference>
<dbReference type="InterPro" id="IPR027417">
    <property type="entry name" value="P-loop_NTPase"/>
</dbReference>
<dbReference type="SUPFAM" id="SSF52540">
    <property type="entry name" value="P-loop containing nucleoside triphosphate hydrolases"/>
    <property type="match status" value="1"/>
</dbReference>
<dbReference type="Gene3D" id="1.10.8.430">
    <property type="entry name" value="Helical domain of apoptotic protease-activating factors"/>
    <property type="match status" value="1"/>
</dbReference>
<dbReference type="Gene3D" id="3.40.50.300">
    <property type="entry name" value="P-loop containing nucleotide triphosphate hydrolases"/>
    <property type="match status" value="1"/>
</dbReference>
<keyword evidence="4" id="KW-1185">Reference proteome</keyword>
<evidence type="ECO:0000313" key="4">
    <source>
        <dbReference type="Proteomes" id="UP001374535"/>
    </source>
</evidence>
<dbReference type="PANTHER" id="PTHR36766:SF61">
    <property type="entry name" value="NB-ARC DOMAIN DISEASE RESISTANCE PROTEIN"/>
    <property type="match status" value="1"/>
</dbReference>
<accession>A0AAQ3S5V0</accession>
<dbReference type="EMBL" id="CP144699">
    <property type="protein sequence ID" value="WVZ18482.1"/>
    <property type="molecule type" value="Genomic_DNA"/>
</dbReference>
<dbReference type="GO" id="GO:0006952">
    <property type="term" value="P:defense response"/>
    <property type="evidence" value="ECO:0007669"/>
    <property type="project" value="UniProtKB-KW"/>
</dbReference>
<dbReference type="PANTHER" id="PTHR36766">
    <property type="entry name" value="PLANT BROAD-SPECTRUM MILDEW RESISTANCE PROTEIN RPW8"/>
    <property type="match status" value="1"/>
</dbReference>
<sequence>MNNLDIEQLQSRLRHKLSCQKYILVLDDVWNDDRAKWIELKDLIKVDAIGSKILVTTQSTSIASMMGTVPSYVLEGLSVENCLSLFLKWAFREGEEKEHPNLVDIGKEIVKKCRGVPLVVKTSGSSLFSVFDSQRWEIMRD</sequence>
<evidence type="ECO:0000256" key="1">
    <source>
        <dbReference type="ARBA" id="ARBA00022821"/>
    </source>
</evidence>
<protein>
    <recommendedName>
        <fullName evidence="2">NB-ARC domain-containing protein</fullName>
    </recommendedName>
</protein>
<dbReference type="AlphaFoldDB" id="A0AAQ3S5V0"/>
<reference evidence="3 4" key="1">
    <citation type="journal article" date="2023" name="Life. Sci Alliance">
        <title>Evolutionary insights into 3D genome organization and epigenetic landscape of Vigna mungo.</title>
        <authorList>
            <person name="Junaid A."/>
            <person name="Singh B."/>
            <person name="Bhatia S."/>
        </authorList>
    </citation>
    <scope>NUCLEOTIDE SEQUENCE [LARGE SCALE GENOMIC DNA]</scope>
    <source>
        <strain evidence="3">Urdbean</strain>
    </source>
</reference>
<feature type="domain" description="NB-ARC" evidence="2">
    <location>
        <begin position="7"/>
        <end position="93"/>
    </location>
</feature>
<proteinExistence type="predicted"/>
<organism evidence="3 4">
    <name type="scientific">Vigna mungo</name>
    <name type="common">Black gram</name>
    <name type="synonym">Phaseolus mungo</name>
    <dbReference type="NCBI Taxonomy" id="3915"/>
    <lineage>
        <taxon>Eukaryota</taxon>
        <taxon>Viridiplantae</taxon>
        <taxon>Streptophyta</taxon>
        <taxon>Embryophyta</taxon>
        <taxon>Tracheophyta</taxon>
        <taxon>Spermatophyta</taxon>
        <taxon>Magnoliopsida</taxon>
        <taxon>eudicotyledons</taxon>
        <taxon>Gunneridae</taxon>
        <taxon>Pentapetalae</taxon>
        <taxon>rosids</taxon>
        <taxon>fabids</taxon>
        <taxon>Fabales</taxon>
        <taxon>Fabaceae</taxon>
        <taxon>Papilionoideae</taxon>
        <taxon>50 kb inversion clade</taxon>
        <taxon>NPAAA clade</taxon>
        <taxon>indigoferoid/millettioid clade</taxon>
        <taxon>Phaseoleae</taxon>
        <taxon>Vigna</taxon>
    </lineage>
</organism>
<dbReference type="Proteomes" id="UP001374535">
    <property type="component" value="Chromosome 2"/>
</dbReference>
<dbReference type="Pfam" id="PF00931">
    <property type="entry name" value="NB-ARC"/>
    <property type="match status" value="1"/>
</dbReference>
<keyword evidence="1" id="KW-0611">Plant defense</keyword>
<name>A0AAQ3S5V0_VIGMU</name>
<dbReference type="PRINTS" id="PR00364">
    <property type="entry name" value="DISEASERSIST"/>
</dbReference>
<dbReference type="InterPro" id="IPR042197">
    <property type="entry name" value="Apaf_helical"/>
</dbReference>
<gene>
    <name evidence="3" type="ORF">V8G54_005804</name>
</gene>
<dbReference type="GO" id="GO:0043531">
    <property type="term" value="F:ADP binding"/>
    <property type="evidence" value="ECO:0007669"/>
    <property type="project" value="InterPro"/>
</dbReference>